<dbReference type="Gene3D" id="3.20.20.80">
    <property type="entry name" value="Glycosidases"/>
    <property type="match status" value="1"/>
</dbReference>
<dbReference type="RefSeq" id="WP_247994893.1">
    <property type="nucleotide sequence ID" value="NZ_CP096020.1"/>
</dbReference>
<dbReference type="Pfam" id="PF02929">
    <property type="entry name" value="Bgal_small_N"/>
    <property type="match status" value="1"/>
</dbReference>
<feature type="domain" description="Beta galactosidase small chain/" evidence="8">
    <location>
        <begin position="1061"/>
        <end position="1339"/>
    </location>
</feature>
<keyword evidence="4" id="KW-0378">Hydrolase</keyword>
<evidence type="ECO:0000256" key="5">
    <source>
        <dbReference type="ARBA" id="ARBA00023295"/>
    </source>
</evidence>
<dbReference type="InterPro" id="IPR013320">
    <property type="entry name" value="ConA-like_dom_sf"/>
</dbReference>
<dbReference type="PROSITE" id="PS00608">
    <property type="entry name" value="GLYCOSYL_HYDROL_F2_2"/>
    <property type="match status" value="1"/>
</dbReference>
<evidence type="ECO:0000256" key="4">
    <source>
        <dbReference type="ARBA" id="ARBA00022801"/>
    </source>
</evidence>
<dbReference type="PANTHER" id="PTHR46323">
    <property type="entry name" value="BETA-GALACTOSIDASE"/>
    <property type="match status" value="1"/>
</dbReference>
<name>A0A8U0A5V9_9EURY</name>
<dbReference type="Pfam" id="PF00703">
    <property type="entry name" value="Glyco_hydro_2"/>
    <property type="match status" value="1"/>
</dbReference>
<gene>
    <name evidence="9" type="ORF">MW046_14595</name>
</gene>
<dbReference type="GO" id="GO:0004565">
    <property type="term" value="F:beta-galactosidase activity"/>
    <property type="evidence" value="ECO:0007669"/>
    <property type="project" value="UniProtKB-EC"/>
</dbReference>
<keyword evidence="5" id="KW-0326">Glycosidase</keyword>
<evidence type="ECO:0000256" key="1">
    <source>
        <dbReference type="ARBA" id="ARBA00001412"/>
    </source>
</evidence>
<dbReference type="KEGG" id="haad:MW046_14595"/>
<proteinExistence type="inferred from homology"/>
<dbReference type="GO" id="GO:0009341">
    <property type="term" value="C:beta-galactosidase complex"/>
    <property type="evidence" value="ECO:0007669"/>
    <property type="project" value="InterPro"/>
</dbReference>
<keyword evidence="10" id="KW-1185">Reference proteome</keyword>
<dbReference type="SUPFAM" id="SSF49785">
    <property type="entry name" value="Galactose-binding domain-like"/>
    <property type="match status" value="1"/>
</dbReference>
<dbReference type="InterPro" id="IPR006102">
    <property type="entry name" value="Ig-like_GH2"/>
</dbReference>
<geneLocation type="plasmid" evidence="9 10">
    <name>unnamed1</name>
</geneLocation>
<dbReference type="InterPro" id="IPR011013">
    <property type="entry name" value="Gal_mutarotase_sf_dom"/>
</dbReference>
<dbReference type="InterPro" id="IPR013783">
    <property type="entry name" value="Ig-like_fold"/>
</dbReference>
<accession>A0A8U0A5V9</accession>
<keyword evidence="9" id="KW-0614">Plasmid</keyword>
<evidence type="ECO:0000259" key="8">
    <source>
        <dbReference type="SMART" id="SM01038"/>
    </source>
</evidence>
<evidence type="ECO:0000256" key="6">
    <source>
        <dbReference type="ARBA" id="ARBA00032230"/>
    </source>
</evidence>
<dbReference type="GeneID" id="71929300"/>
<dbReference type="InterPro" id="IPR050347">
    <property type="entry name" value="Bact_Beta-galactosidase"/>
</dbReference>
<dbReference type="InterPro" id="IPR014718">
    <property type="entry name" value="GH-type_carb-bd"/>
</dbReference>
<dbReference type="InterPro" id="IPR004199">
    <property type="entry name" value="B-gal_small/dom_5"/>
</dbReference>
<dbReference type="InterPro" id="IPR006103">
    <property type="entry name" value="Glyco_hydro_2_cat"/>
</dbReference>
<dbReference type="PROSITE" id="PS51318">
    <property type="entry name" value="TAT"/>
    <property type="match status" value="1"/>
</dbReference>
<dbReference type="GO" id="GO:0030246">
    <property type="term" value="F:carbohydrate binding"/>
    <property type="evidence" value="ECO:0007669"/>
    <property type="project" value="InterPro"/>
</dbReference>
<feature type="region of interest" description="Disordered" evidence="7">
    <location>
        <begin position="809"/>
        <end position="835"/>
    </location>
</feature>
<dbReference type="Gene3D" id="2.70.98.10">
    <property type="match status" value="1"/>
</dbReference>
<dbReference type="EC" id="3.2.1.23" evidence="3"/>
<sequence length="1355" mass="150457">MNENEPSTSKTDSYATTRRRFLQMTGGSALLATAWTPETVAAASPSEPATKTGGPGRITNLDAYIENPSVFEQHREPTHATATIPYGSVESARRSDERFTSLGDRFTESEYCTLLNGEWRFSFYERPDQRPSDHAATDWETSTVPRPWQIDGYDQQIYANWQETWVHYEPQLEGDLVPSDGSVDVPDVNPTGTYQREFRVPADWDDRQVFVHFAGVKQAYFVWIDDQYVGFQQGSMTPGEFDITEHVTPGNEHEITVQVYRFSDGEALEAIDMFRYAGIYRDVYLFSTPSVHVRDFAVQSELDDAYRDGNLRIDAELTNYAGAEGDTYSIRASLYEPDGDGTKAELVGQTTVDSDGGVVSMERTIRRPEQWSAEQPTLYTLVLELISERGRTTEVLLDKVGFRTYETSRGGPGAQVLVNGQPVNLRGTNRHETDPETGRTMPLETMRADIELMKRFNVNAVRTSHYPNDPTFLRLADEYGIYVMDEACCETHWWEGVLAETDGYHEQAISRFRRMVLRDRNHASVFSWSTGNEAGTAAEHIDMAALAVGPDDPTIPDSTADATRIAGEPSEASEGTVETPGLAPDRLLYHQPNHGGWDIEFADMLGPRYIELDTLLGLAEGADVSDSPRFGDRSSGDGSPGAGNRPVVMGEYNHAMGNSLGLVHRMWSEHIQPTVRRARDRSENDHDGVLVGSPTVDTGQTGGCITVRGDDHVAVEDTDALDFTTPGFSIAVSFAEIHPKTSIDLVSNDGQYALSLKPGRRPAFSVGDRSVVGSPLTAASEEGWHTLVGICREDRLQLYFDDELVTETGRSPEQIDNGGTVRIGTSGHRGRSEPPVTIDSVRVFDRALSVDEIRTLDPEETVLDYSFETLLRDKSLHGGFIWDWVNQDLTRTTTDDGEQRRYQFYDGNPFCLNGMVWSDRKPQPELWQLKHSHQPVKAESLDLSAGELYVTNHHQFTNVNELDCRWTLVADEVVQSGTLDLDIEPGETRPVQVPFEQPTDPVPGMEYWLHLSFQQSDKTDYADAGHEVAREQFEIPVEQPERTAVGAGQPPRVSETATAVTVTGTNFEYEIDKMAGTLTSMRHEGTDILDRGPLFNAWRAPLMNDAQEWNGEQVSDWRTAGLDALDHHVESVSVSRTDEHVRVDIEGFARGNEADGASPAGFETTYQYRVFGNGAITITVDAVPNDELKAIVTGYLPKVGVQLELPSRFGDVEWYGRGPQETYPDRKTGVDIGRYAGTVADQYVPYLPPTDNGNKTDTKWVALTDEKSGLLALGAEPMNVSCNRFSNLAAADHEYELEDRGSVAVNLDHRVSGVGGTPIAPFEEHQVKPVETSFEVSLLPFDAEAKDPMTLVHSD</sequence>
<dbReference type="Gene3D" id="2.60.40.10">
    <property type="entry name" value="Immunoglobulins"/>
    <property type="match status" value="2"/>
</dbReference>
<dbReference type="InterPro" id="IPR023232">
    <property type="entry name" value="Glyco_hydro_2_AS"/>
</dbReference>
<dbReference type="PANTHER" id="PTHR46323:SF2">
    <property type="entry name" value="BETA-GALACTOSIDASE"/>
    <property type="match status" value="1"/>
</dbReference>
<dbReference type="Pfam" id="PF02836">
    <property type="entry name" value="Glyco_hydro_2_C"/>
    <property type="match status" value="2"/>
</dbReference>
<dbReference type="SUPFAM" id="SSF74650">
    <property type="entry name" value="Galactose mutarotase-like"/>
    <property type="match status" value="1"/>
</dbReference>
<evidence type="ECO:0000256" key="7">
    <source>
        <dbReference type="SAM" id="MobiDB-lite"/>
    </source>
</evidence>
<reference evidence="9" key="1">
    <citation type="submission" date="2022-04" db="EMBL/GenBank/DDBJ databases">
        <title>Halocatena sp. nov., isolated from a salt lake.</title>
        <authorList>
            <person name="Cui H.-L."/>
        </authorList>
    </citation>
    <scope>NUCLEOTIDE SEQUENCE</scope>
    <source>
        <strain evidence="9">AD-1</strain>
        <plasmid evidence="9">unnamed1</plasmid>
    </source>
</reference>
<dbReference type="InterPro" id="IPR023230">
    <property type="entry name" value="Glyco_hydro_2_CS"/>
</dbReference>
<dbReference type="SUPFAM" id="SSF49899">
    <property type="entry name" value="Concanavalin A-like lectins/glucanases"/>
    <property type="match status" value="1"/>
</dbReference>
<dbReference type="InterPro" id="IPR008979">
    <property type="entry name" value="Galactose-bd-like_sf"/>
</dbReference>
<dbReference type="PRINTS" id="PR00132">
    <property type="entry name" value="GLHYDRLASE2"/>
</dbReference>
<dbReference type="InterPro" id="IPR006101">
    <property type="entry name" value="Glyco_hydro_2"/>
</dbReference>
<dbReference type="Pfam" id="PF16353">
    <property type="entry name" value="LacZ_4"/>
    <property type="match status" value="1"/>
</dbReference>
<evidence type="ECO:0000313" key="10">
    <source>
        <dbReference type="Proteomes" id="UP000831768"/>
    </source>
</evidence>
<dbReference type="Pfam" id="PF02837">
    <property type="entry name" value="Glyco_hydro_2_N"/>
    <property type="match status" value="1"/>
</dbReference>
<protein>
    <recommendedName>
        <fullName evidence="3">beta-galactosidase</fullName>
        <ecNumber evidence="3">3.2.1.23</ecNumber>
    </recommendedName>
    <alternativeName>
        <fullName evidence="6">Lactase</fullName>
    </alternativeName>
</protein>
<dbReference type="InterPro" id="IPR032312">
    <property type="entry name" value="LacZ_4"/>
</dbReference>
<dbReference type="SMART" id="SM01038">
    <property type="entry name" value="Bgal_small_N"/>
    <property type="match status" value="1"/>
</dbReference>
<evidence type="ECO:0000256" key="3">
    <source>
        <dbReference type="ARBA" id="ARBA00012756"/>
    </source>
</evidence>
<dbReference type="SUPFAM" id="SSF49303">
    <property type="entry name" value="beta-Galactosidase/glucuronidase domain"/>
    <property type="match status" value="2"/>
</dbReference>
<comment type="catalytic activity">
    <reaction evidence="1">
        <text>Hydrolysis of terminal non-reducing beta-D-galactose residues in beta-D-galactosides.</text>
        <dbReference type="EC" id="3.2.1.23"/>
    </reaction>
</comment>
<dbReference type="InterPro" id="IPR006311">
    <property type="entry name" value="TAT_signal"/>
</dbReference>
<feature type="region of interest" description="Disordered" evidence="7">
    <location>
        <begin position="622"/>
        <end position="646"/>
    </location>
</feature>
<dbReference type="Proteomes" id="UP000831768">
    <property type="component" value="Plasmid unnamed1"/>
</dbReference>
<dbReference type="InterPro" id="IPR036156">
    <property type="entry name" value="Beta-gal/glucu_dom_sf"/>
</dbReference>
<evidence type="ECO:0000313" key="9">
    <source>
        <dbReference type="EMBL" id="UPM44239.1"/>
    </source>
</evidence>
<dbReference type="InterPro" id="IPR006104">
    <property type="entry name" value="Glyco_hydro_2_N"/>
</dbReference>
<dbReference type="Pfam" id="PF13385">
    <property type="entry name" value="Laminin_G_3"/>
    <property type="match status" value="1"/>
</dbReference>
<evidence type="ECO:0000256" key="2">
    <source>
        <dbReference type="ARBA" id="ARBA00007401"/>
    </source>
</evidence>
<dbReference type="EMBL" id="CP096020">
    <property type="protein sequence ID" value="UPM44239.1"/>
    <property type="molecule type" value="Genomic_DNA"/>
</dbReference>
<dbReference type="SUPFAM" id="SSF51445">
    <property type="entry name" value="(Trans)glycosidases"/>
    <property type="match status" value="1"/>
</dbReference>
<dbReference type="GO" id="GO:0005990">
    <property type="term" value="P:lactose catabolic process"/>
    <property type="evidence" value="ECO:0007669"/>
    <property type="project" value="TreeGrafter"/>
</dbReference>
<dbReference type="InterPro" id="IPR017853">
    <property type="entry name" value="GH"/>
</dbReference>
<dbReference type="Gene3D" id="2.60.120.260">
    <property type="entry name" value="Galactose-binding domain-like"/>
    <property type="match status" value="1"/>
</dbReference>
<dbReference type="PROSITE" id="PS00719">
    <property type="entry name" value="GLYCOSYL_HYDROL_F2_1"/>
    <property type="match status" value="1"/>
</dbReference>
<organism evidence="9 10">
    <name type="scientific">Halocatena salina</name>
    <dbReference type="NCBI Taxonomy" id="2934340"/>
    <lineage>
        <taxon>Archaea</taxon>
        <taxon>Methanobacteriati</taxon>
        <taxon>Methanobacteriota</taxon>
        <taxon>Stenosarchaea group</taxon>
        <taxon>Halobacteria</taxon>
        <taxon>Halobacteriales</taxon>
        <taxon>Natronomonadaceae</taxon>
        <taxon>Halocatena</taxon>
    </lineage>
</organism>
<comment type="similarity">
    <text evidence="2">Belongs to the glycosyl hydrolase 2 family.</text>
</comment>
<dbReference type="Gene3D" id="2.60.120.200">
    <property type="match status" value="1"/>
</dbReference>